<evidence type="ECO:0000313" key="3">
    <source>
        <dbReference type="Proteomes" id="UP000652567"/>
    </source>
</evidence>
<gene>
    <name evidence="2" type="ORF">C4F51_12995</name>
</gene>
<dbReference type="Proteomes" id="UP000652567">
    <property type="component" value="Unassembled WGS sequence"/>
</dbReference>
<keyword evidence="3" id="KW-1185">Reference proteome</keyword>
<accession>A0A928V7U3</accession>
<feature type="signal peptide" evidence="1">
    <location>
        <begin position="1"/>
        <end position="20"/>
    </location>
</feature>
<dbReference type="RefSeq" id="WP_193910403.1">
    <property type="nucleotide sequence ID" value="NZ_PRDL01000001.1"/>
</dbReference>
<feature type="chain" id="PRO_5037646118" evidence="1">
    <location>
        <begin position="21"/>
        <end position="249"/>
    </location>
</feature>
<dbReference type="InterPro" id="IPR007433">
    <property type="entry name" value="DUF481"/>
</dbReference>
<evidence type="ECO:0000256" key="1">
    <source>
        <dbReference type="SAM" id="SignalP"/>
    </source>
</evidence>
<evidence type="ECO:0000313" key="2">
    <source>
        <dbReference type="EMBL" id="MBE8718104.1"/>
    </source>
</evidence>
<reference evidence="2" key="1">
    <citation type="submission" date="2018-07" db="EMBL/GenBank/DDBJ databases">
        <title>Genome assembly of strain Ka43.</title>
        <authorList>
            <person name="Kukolya J."/>
            <person name="Nagy I."/>
            <person name="Horvath B."/>
            <person name="Toth A."/>
        </authorList>
    </citation>
    <scope>NUCLEOTIDE SEQUENCE</scope>
    <source>
        <strain evidence="2">KB43</strain>
    </source>
</reference>
<dbReference type="Pfam" id="PF04338">
    <property type="entry name" value="DUF481"/>
    <property type="match status" value="1"/>
</dbReference>
<dbReference type="AlphaFoldDB" id="A0A928V7U3"/>
<keyword evidence="1" id="KW-0732">Signal</keyword>
<protein>
    <submittedName>
        <fullName evidence="2">DUF481 domain-containing protein</fullName>
    </submittedName>
</protein>
<sequence>MKSKLVVALSALGFCAFASAEPEQPWEVKAELGVIATSGNTETTSIQAKLDAKQYTPRWHNHYVLNGLFKRDQVTRDDGTKTKEDTAEKYFASAKTAYQLDNDTSNLFLFGSHTDDKFGSYSEYSTVAVGYGARVFETDTMKLDAEVGPGYFRAKQVLNDETTEREDGFLLRGAASFNWQFTETAEFNQTVSVESAQENTRTIAESSVSTRINNSMQLKVGFNVSNDSDVAPGKKKTDTTSYVNLVYSF</sequence>
<dbReference type="EMBL" id="PRDL01000001">
    <property type="protein sequence ID" value="MBE8718104.1"/>
    <property type="molecule type" value="Genomic_DNA"/>
</dbReference>
<comment type="caution">
    <text evidence="2">The sequence shown here is derived from an EMBL/GenBank/DDBJ whole genome shotgun (WGS) entry which is preliminary data.</text>
</comment>
<name>A0A928V7U3_9GAMM</name>
<organism evidence="2 3">
    <name type="scientific">Cellvibrio polysaccharolyticus</name>
    <dbReference type="NCBI Taxonomy" id="2082724"/>
    <lineage>
        <taxon>Bacteria</taxon>
        <taxon>Pseudomonadati</taxon>
        <taxon>Pseudomonadota</taxon>
        <taxon>Gammaproteobacteria</taxon>
        <taxon>Cellvibrionales</taxon>
        <taxon>Cellvibrionaceae</taxon>
        <taxon>Cellvibrio</taxon>
    </lineage>
</organism>
<proteinExistence type="predicted"/>